<reference evidence="1" key="1">
    <citation type="journal article" date="2020" name="mSystems">
        <title>Genome- and Community-Level Interaction Insights into Carbon Utilization and Element Cycling Functions of Hydrothermarchaeota in Hydrothermal Sediment.</title>
        <authorList>
            <person name="Zhou Z."/>
            <person name="Liu Y."/>
            <person name="Xu W."/>
            <person name="Pan J."/>
            <person name="Luo Z.H."/>
            <person name="Li M."/>
        </authorList>
    </citation>
    <scope>NUCLEOTIDE SEQUENCE [LARGE SCALE GENOMIC DNA]</scope>
    <source>
        <strain evidence="1">HyVt-577</strain>
    </source>
</reference>
<sequence length="68" mass="8245">MKKKARPKAEIKIFSSIEEENAQEYKRRKNMTPEQRLREFAVVQARRWGKDWTSKPIVKKVSYEKKFS</sequence>
<proteinExistence type="predicted"/>
<organism evidence="1">
    <name type="scientific">Caldithrix abyssi</name>
    <dbReference type="NCBI Taxonomy" id="187145"/>
    <lineage>
        <taxon>Bacteria</taxon>
        <taxon>Pseudomonadati</taxon>
        <taxon>Calditrichota</taxon>
        <taxon>Calditrichia</taxon>
        <taxon>Calditrichales</taxon>
        <taxon>Calditrichaceae</taxon>
        <taxon>Caldithrix</taxon>
    </lineage>
</organism>
<comment type="caution">
    <text evidence="1">The sequence shown here is derived from an EMBL/GenBank/DDBJ whole genome shotgun (WGS) entry which is preliminary data.</text>
</comment>
<protein>
    <submittedName>
        <fullName evidence="1">Uncharacterized protein</fullName>
    </submittedName>
</protein>
<gene>
    <name evidence="1" type="ORF">ENK44_17015</name>
</gene>
<accession>A0A7V4U3K3</accession>
<name>A0A7V4U3K3_CALAY</name>
<dbReference type="AlphaFoldDB" id="A0A7V4U3K3"/>
<dbReference type="Proteomes" id="UP000885779">
    <property type="component" value="Unassembled WGS sequence"/>
</dbReference>
<evidence type="ECO:0000313" key="1">
    <source>
        <dbReference type="EMBL" id="HGY57411.1"/>
    </source>
</evidence>
<dbReference type="EMBL" id="DRQG01000158">
    <property type="protein sequence ID" value="HGY57411.1"/>
    <property type="molecule type" value="Genomic_DNA"/>
</dbReference>